<organism evidence="1 2">
    <name type="scientific">Smallanthus sonchifolius</name>
    <dbReference type="NCBI Taxonomy" id="185202"/>
    <lineage>
        <taxon>Eukaryota</taxon>
        <taxon>Viridiplantae</taxon>
        <taxon>Streptophyta</taxon>
        <taxon>Embryophyta</taxon>
        <taxon>Tracheophyta</taxon>
        <taxon>Spermatophyta</taxon>
        <taxon>Magnoliopsida</taxon>
        <taxon>eudicotyledons</taxon>
        <taxon>Gunneridae</taxon>
        <taxon>Pentapetalae</taxon>
        <taxon>asterids</taxon>
        <taxon>campanulids</taxon>
        <taxon>Asterales</taxon>
        <taxon>Asteraceae</taxon>
        <taxon>Asteroideae</taxon>
        <taxon>Heliantheae alliance</taxon>
        <taxon>Millerieae</taxon>
        <taxon>Smallanthus</taxon>
    </lineage>
</organism>
<dbReference type="Proteomes" id="UP001056120">
    <property type="component" value="Linkage Group LG15"/>
</dbReference>
<name>A0ACB9FZF0_9ASTR</name>
<protein>
    <submittedName>
        <fullName evidence="1">Uncharacterized protein</fullName>
    </submittedName>
</protein>
<dbReference type="EMBL" id="CM042032">
    <property type="protein sequence ID" value="KAI3776346.1"/>
    <property type="molecule type" value="Genomic_DNA"/>
</dbReference>
<gene>
    <name evidence="1" type="ORF">L1987_46123</name>
</gene>
<accession>A0ACB9FZF0</accession>
<evidence type="ECO:0000313" key="2">
    <source>
        <dbReference type="Proteomes" id="UP001056120"/>
    </source>
</evidence>
<sequence length="130" mass="14388">MDDIKGKESSEKNKVYVDHLPSVPLNTDPILSSSKARKKLGVRMRADFISKTVGEYVLRETVVNEEVKYVDSDGRTKNTMAWILTSSGEASSSLNDLADNGDYRVDISRSFIDPISIVPSDPEVSESIFS</sequence>
<keyword evidence="2" id="KW-1185">Reference proteome</keyword>
<reference evidence="2" key="1">
    <citation type="journal article" date="2022" name="Mol. Ecol. Resour.">
        <title>The genomes of chicory, endive, great burdock and yacon provide insights into Asteraceae palaeo-polyploidization history and plant inulin production.</title>
        <authorList>
            <person name="Fan W."/>
            <person name="Wang S."/>
            <person name="Wang H."/>
            <person name="Wang A."/>
            <person name="Jiang F."/>
            <person name="Liu H."/>
            <person name="Zhao H."/>
            <person name="Xu D."/>
            <person name="Zhang Y."/>
        </authorList>
    </citation>
    <scope>NUCLEOTIDE SEQUENCE [LARGE SCALE GENOMIC DNA]</scope>
    <source>
        <strain evidence="2">cv. Yunnan</strain>
    </source>
</reference>
<evidence type="ECO:0000313" key="1">
    <source>
        <dbReference type="EMBL" id="KAI3776346.1"/>
    </source>
</evidence>
<proteinExistence type="predicted"/>
<reference evidence="1 2" key="2">
    <citation type="journal article" date="2022" name="Mol. Ecol. Resour.">
        <title>The genomes of chicory, endive, great burdock and yacon provide insights into Asteraceae paleo-polyploidization history and plant inulin production.</title>
        <authorList>
            <person name="Fan W."/>
            <person name="Wang S."/>
            <person name="Wang H."/>
            <person name="Wang A."/>
            <person name="Jiang F."/>
            <person name="Liu H."/>
            <person name="Zhao H."/>
            <person name="Xu D."/>
            <person name="Zhang Y."/>
        </authorList>
    </citation>
    <scope>NUCLEOTIDE SEQUENCE [LARGE SCALE GENOMIC DNA]</scope>
    <source>
        <strain evidence="2">cv. Yunnan</strain>
        <tissue evidence="1">Leaves</tissue>
    </source>
</reference>
<comment type="caution">
    <text evidence="1">The sequence shown here is derived from an EMBL/GenBank/DDBJ whole genome shotgun (WGS) entry which is preliminary data.</text>
</comment>